<evidence type="ECO:0000313" key="2">
    <source>
        <dbReference type="EMBL" id="OGD63694.1"/>
    </source>
</evidence>
<proteinExistence type="predicted"/>
<gene>
    <name evidence="2" type="ORF">A2215_00015</name>
</gene>
<dbReference type="STRING" id="1797472.A2215_00015"/>
<dbReference type="Proteomes" id="UP000178583">
    <property type="component" value="Unassembled WGS sequence"/>
</dbReference>
<protein>
    <submittedName>
        <fullName evidence="2">Uncharacterized protein</fullName>
    </submittedName>
</protein>
<accession>A0A1F5E8W4</accession>
<reference evidence="2 3" key="1">
    <citation type="journal article" date="2016" name="Nat. Commun.">
        <title>Thousands of microbial genomes shed light on interconnected biogeochemical processes in an aquifer system.</title>
        <authorList>
            <person name="Anantharaman K."/>
            <person name="Brown C.T."/>
            <person name="Hug L.A."/>
            <person name="Sharon I."/>
            <person name="Castelle C.J."/>
            <person name="Probst A.J."/>
            <person name="Thomas B.C."/>
            <person name="Singh A."/>
            <person name="Wilkins M.J."/>
            <person name="Karaoz U."/>
            <person name="Brodie E.L."/>
            <person name="Williams K.H."/>
            <person name="Hubbard S.S."/>
            <person name="Banfield J.F."/>
        </authorList>
    </citation>
    <scope>NUCLEOTIDE SEQUENCE [LARGE SCALE GENOMIC DNA]</scope>
</reference>
<organism evidence="2 3">
    <name type="scientific">Candidatus Berkelbacteria bacterium RIFOXYA2_FULL_43_10</name>
    <dbReference type="NCBI Taxonomy" id="1797472"/>
    <lineage>
        <taxon>Bacteria</taxon>
        <taxon>Candidatus Berkelbacteria</taxon>
    </lineage>
</organism>
<sequence>MIFLLIIYFIFLIFFAVYSIVGIYHLWRFGYVGDLTKPFIFAYILISVIIVVITLIFILTRQWPIGLSI</sequence>
<dbReference type="EMBL" id="MEZY01000031">
    <property type="protein sequence ID" value="OGD63694.1"/>
    <property type="molecule type" value="Genomic_DNA"/>
</dbReference>
<evidence type="ECO:0000313" key="3">
    <source>
        <dbReference type="Proteomes" id="UP000178583"/>
    </source>
</evidence>
<comment type="caution">
    <text evidence="2">The sequence shown here is derived from an EMBL/GenBank/DDBJ whole genome shotgun (WGS) entry which is preliminary data.</text>
</comment>
<keyword evidence="1" id="KW-1133">Transmembrane helix</keyword>
<feature type="transmembrane region" description="Helical" evidence="1">
    <location>
        <begin position="39"/>
        <end position="59"/>
    </location>
</feature>
<evidence type="ECO:0000256" key="1">
    <source>
        <dbReference type="SAM" id="Phobius"/>
    </source>
</evidence>
<keyword evidence="1" id="KW-0472">Membrane</keyword>
<keyword evidence="1" id="KW-0812">Transmembrane</keyword>
<name>A0A1F5E8W4_9BACT</name>
<dbReference type="AlphaFoldDB" id="A0A1F5E8W4"/>
<feature type="transmembrane region" description="Helical" evidence="1">
    <location>
        <begin position="6"/>
        <end position="27"/>
    </location>
</feature>